<organism evidence="2 3">
    <name type="scientific">Thanatephorus cucumeris (strain AG1-IB / isolate 7/3/14)</name>
    <name type="common">Lettuce bottom rot fungus</name>
    <name type="synonym">Rhizoctonia solani</name>
    <dbReference type="NCBI Taxonomy" id="1108050"/>
    <lineage>
        <taxon>Eukaryota</taxon>
        <taxon>Fungi</taxon>
        <taxon>Dikarya</taxon>
        <taxon>Basidiomycota</taxon>
        <taxon>Agaricomycotina</taxon>
        <taxon>Agaricomycetes</taxon>
        <taxon>Cantharellales</taxon>
        <taxon>Ceratobasidiaceae</taxon>
        <taxon>Rhizoctonia</taxon>
        <taxon>Rhizoctonia solani AG-1</taxon>
    </lineage>
</organism>
<evidence type="ECO:0000313" key="3">
    <source>
        <dbReference type="Proteomes" id="UP000059188"/>
    </source>
</evidence>
<dbReference type="Proteomes" id="UP000059188">
    <property type="component" value="Unassembled WGS sequence"/>
</dbReference>
<protein>
    <submittedName>
        <fullName evidence="2">Uncharacterized protein</fullName>
    </submittedName>
</protein>
<dbReference type="EMBL" id="LN679202">
    <property type="protein sequence ID" value="CEL52795.1"/>
    <property type="molecule type" value="Genomic_DNA"/>
</dbReference>
<sequence>MATTVHENNTRALPIAITVDHSLILPNGHFSIPSHSELCKVVLSPVAKDAHLLNVNVLSFAQQTAVEQNSGGEVGRQETDYYYSRLTRDQRTGKLRTLVMLWDVHHLECSRRLDLISSSLRNLREQNATSRPSRSQRPRRGDPSLRLRRRQMTTLQPSPTRSTSSDKLPISLPTCLDGMTAETRGHRHKSQSNITRSPACQLFGATILFDKDFWHQERRPALHRLWLATLAIELSRK</sequence>
<dbReference type="AlphaFoldDB" id="A0A0B7F5H9"/>
<evidence type="ECO:0000313" key="2">
    <source>
        <dbReference type="EMBL" id="CEL52795.1"/>
    </source>
</evidence>
<feature type="region of interest" description="Disordered" evidence="1">
    <location>
        <begin position="124"/>
        <end position="171"/>
    </location>
</feature>
<evidence type="ECO:0000256" key="1">
    <source>
        <dbReference type="SAM" id="MobiDB-lite"/>
    </source>
</evidence>
<accession>A0A0B7F5H9</accession>
<reference evidence="2 3" key="1">
    <citation type="submission" date="2014-11" db="EMBL/GenBank/DDBJ databases">
        <authorList>
            <person name="Wibberg Daniel"/>
        </authorList>
    </citation>
    <scope>NUCLEOTIDE SEQUENCE [LARGE SCALE GENOMIC DNA]</scope>
    <source>
        <strain evidence="2">Rhizoctonia solani AG1-IB 7/3/14</strain>
    </source>
</reference>
<proteinExistence type="predicted"/>
<keyword evidence="3" id="KW-1185">Reference proteome</keyword>
<name>A0A0B7F5H9_THACB</name>
<feature type="compositionally biased region" description="Polar residues" evidence="1">
    <location>
        <begin position="152"/>
        <end position="166"/>
    </location>
</feature>
<gene>
    <name evidence="2" type="ORF">RSOLAG1IB_11140</name>
</gene>